<dbReference type="Proteomes" id="UP000094626">
    <property type="component" value="Chromosome"/>
</dbReference>
<reference evidence="3" key="1">
    <citation type="journal article" date="2017" name="J. Biotechnol.">
        <title>Complete genome sequence of Novosphingobium resinovorum SA1, a versatile xenobiotic-degrading bacterium capable of utilizing sulfanilic acid.</title>
        <authorList>
            <person name="Hegedus B."/>
            <person name="Kos P.B."/>
            <person name="Balint B."/>
            <person name="Maroti G."/>
            <person name="Gan H.M."/>
            <person name="Perei K."/>
            <person name="Rakhely G."/>
        </authorList>
    </citation>
    <scope>NUCLEOTIDE SEQUENCE [LARGE SCALE GENOMIC DNA]</scope>
    <source>
        <strain evidence="3">SA1</strain>
    </source>
</reference>
<feature type="transmembrane region" description="Helical" evidence="1">
    <location>
        <begin position="39"/>
        <end position="60"/>
    </location>
</feature>
<protein>
    <submittedName>
        <fullName evidence="2">Uncharacterized protein</fullName>
    </submittedName>
</protein>
<evidence type="ECO:0000256" key="1">
    <source>
        <dbReference type="SAM" id="Phobius"/>
    </source>
</evidence>
<dbReference type="EMBL" id="CP017075">
    <property type="protein sequence ID" value="AOR76532.1"/>
    <property type="molecule type" value="Genomic_DNA"/>
</dbReference>
<name>A0A1D8A394_9SPHN</name>
<organism evidence="2 3">
    <name type="scientific">Novosphingobium resinovorum</name>
    <dbReference type="NCBI Taxonomy" id="158500"/>
    <lineage>
        <taxon>Bacteria</taxon>
        <taxon>Pseudomonadati</taxon>
        <taxon>Pseudomonadota</taxon>
        <taxon>Alphaproteobacteria</taxon>
        <taxon>Sphingomonadales</taxon>
        <taxon>Sphingomonadaceae</taxon>
        <taxon>Novosphingobium</taxon>
    </lineage>
</organism>
<accession>A0A1D8A394</accession>
<keyword evidence="1" id="KW-1133">Transmembrane helix</keyword>
<keyword evidence="1" id="KW-0812">Transmembrane</keyword>
<dbReference type="AlphaFoldDB" id="A0A1D8A394"/>
<evidence type="ECO:0000313" key="2">
    <source>
        <dbReference type="EMBL" id="AOR76532.1"/>
    </source>
</evidence>
<keyword evidence="1" id="KW-0472">Membrane</keyword>
<dbReference type="KEGG" id="nre:BES08_07080"/>
<sequence length="62" mass="7024">MTIYQVSMILWFAVGLLLFGRLIVGPRMIRLDAMQCRRVATYAFCGVIGEALTLWLGGFFHV</sequence>
<evidence type="ECO:0000313" key="3">
    <source>
        <dbReference type="Proteomes" id="UP000094626"/>
    </source>
</evidence>
<gene>
    <name evidence="2" type="ORF">BES08_07080</name>
</gene>
<dbReference type="RefSeq" id="WP_069707943.1">
    <property type="nucleotide sequence ID" value="NZ_CP017075.1"/>
</dbReference>
<proteinExistence type="predicted"/>
<feature type="transmembrane region" description="Helical" evidence="1">
    <location>
        <begin position="6"/>
        <end position="24"/>
    </location>
</feature>
<keyword evidence="3" id="KW-1185">Reference proteome</keyword>